<sequence>MINEQINCKKLDISLSTVALFEQFAHLPHAILLDSSNAQHENSRYDIISINPVHVLEARSQNVFLDGNPTHLTWCEMIHHHLTRLCQTPAHFDLPFNGGWLGYFGYDLGRYIEKLPDYAQQDIKLPDMVVGLYLDALIKDNLTNTWYYVSQPNVDNEQSYLSLLNNNDKQTNITPFRLKNDWVSNLTQAQYFEKFEQIQAYLKSGDCYQINLAQRFSASFTGTPWDAYKTLQTQNKAPFSAFINLPNGAILSVSPERFLLVNGKQVESKPIKGTLPRLEDSDADHQQSIKLQHSPKDRAENVMIVDLLRNDLGKVAKPGSVCVPKLFHIESFPAVHHLVSTVTSELADGKTAVDQLNAAFPGGSITGAPKIRAMEIIEELEPHRRSVYCGSIGYLSACGRMDTSITIRTLVCDEQHIYCWAGGGIVADSDANSEYKETFHKVQKILPILRTSE</sequence>
<dbReference type="Pfam" id="PF04715">
    <property type="entry name" value="Anth_synt_I_N"/>
    <property type="match status" value="1"/>
</dbReference>
<feature type="domain" description="Anthranilate synthase component I N-terminal" evidence="4">
    <location>
        <begin position="15"/>
        <end position="147"/>
    </location>
</feature>
<reference evidence="7 8" key="1">
    <citation type="submission" date="2018-01" db="EMBL/GenBank/DDBJ databases">
        <authorList>
            <person name="Paulsen S."/>
            <person name="Gram L.K."/>
        </authorList>
    </citation>
    <scope>NUCLEOTIDE SEQUENCE [LARGE SCALE GENOMIC DNA]</scope>
    <source>
        <strain evidence="5 8">S3790</strain>
        <strain evidence="6 7">S3895</strain>
    </source>
</reference>
<dbReference type="InterPro" id="IPR005801">
    <property type="entry name" value="ADC_synthase"/>
</dbReference>
<dbReference type="PRINTS" id="PR00095">
    <property type="entry name" value="ANTSNTHASEI"/>
</dbReference>
<keyword evidence="2" id="KW-0808">Transferase</keyword>
<dbReference type="SUPFAM" id="SSF56322">
    <property type="entry name" value="ADC synthase"/>
    <property type="match status" value="1"/>
</dbReference>
<proteinExistence type="predicted"/>
<dbReference type="InterPro" id="IPR019999">
    <property type="entry name" value="Anth_synth_I-like"/>
</dbReference>
<dbReference type="Proteomes" id="UP000307164">
    <property type="component" value="Unassembled WGS sequence"/>
</dbReference>
<evidence type="ECO:0000313" key="6">
    <source>
        <dbReference type="EMBL" id="TMO69296.1"/>
    </source>
</evidence>
<dbReference type="AlphaFoldDB" id="A0A5S3UYV9"/>
<gene>
    <name evidence="5" type="primary">pabB</name>
    <name evidence="5" type="ORF">CWC19_19635</name>
    <name evidence="6" type="ORF">CWC20_20820</name>
</gene>
<accession>A0A5S3UYV9</accession>
<dbReference type="GO" id="GO:0046820">
    <property type="term" value="F:4-amino-4-deoxychorismate synthase activity"/>
    <property type="evidence" value="ECO:0007669"/>
    <property type="project" value="UniProtKB-EC"/>
</dbReference>
<reference evidence="5" key="3">
    <citation type="submission" date="2019-09" db="EMBL/GenBank/DDBJ databases">
        <title>Co-occurence of chitin degradation, pigmentation and bioactivity in marine Pseudoalteromonas.</title>
        <authorList>
            <person name="Sonnenschein E.C."/>
            <person name="Bech P.K."/>
        </authorList>
    </citation>
    <scope>NUCLEOTIDE SEQUENCE</scope>
    <source>
        <strain evidence="5">S3790</strain>
        <strain evidence="6 7">S3895</strain>
    </source>
</reference>
<evidence type="ECO:0000256" key="1">
    <source>
        <dbReference type="ARBA" id="ARBA00013139"/>
    </source>
</evidence>
<evidence type="ECO:0000313" key="5">
    <source>
        <dbReference type="EMBL" id="TMO63006.1"/>
    </source>
</evidence>
<evidence type="ECO:0000313" key="7">
    <source>
        <dbReference type="Proteomes" id="UP000307164"/>
    </source>
</evidence>
<dbReference type="GO" id="GO:0009396">
    <property type="term" value="P:folic acid-containing compound biosynthetic process"/>
    <property type="evidence" value="ECO:0007669"/>
    <property type="project" value="InterPro"/>
</dbReference>
<feature type="domain" description="Chorismate-utilising enzyme C-terminal" evidence="3">
    <location>
        <begin position="188"/>
        <end position="441"/>
    </location>
</feature>
<comment type="caution">
    <text evidence="5">The sequence shown here is derived from an EMBL/GenBank/DDBJ whole genome shotgun (WGS) entry which is preliminary data.</text>
</comment>
<evidence type="ECO:0000256" key="2">
    <source>
        <dbReference type="ARBA" id="ARBA00022679"/>
    </source>
</evidence>
<dbReference type="InterPro" id="IPR005802">
    <property type="entry name" value="ADC_synth_comp_1"/>
</dbReference>
<dbReference type="OrthoDB" id="9803598at2"/>
<organism evidence="5 8">
    <name type="scientific">Pseudoalteromonas aurantia</name>
    <dbReference type="NCBI Taxonomy" id="43654"/>
    <lineage>
        <taxon>Bacteria</taxon>
        <taxon>Pseudomonadati</taxon>
        <taxon>Pseudomonadota</taxon>
        <taxon>Gammaproteobacteria</taxon>
        <taxon>Alteromonadales</taxon>
        <taxon>Pseudoalteromonadaceae</taxon>
        <taxon>Pseudoalteromonas</taxon>
    </lineage>
</organism>
<dbReference type="InterPro" id="IPR015890">
    <property type="entry name" value="Chorismate_C"/>
</dbReference>
<reference evidence="8" key="2">
    <citation type="submission" date="2019-06" db="EMBL/GenBank/DDBJ databases">
        <title>Co-occurence of chitin degradation, pigmentation and bioactivity in marine Pseudoalteromonas.</title>
        <authorList>
            <person name="Sonnenschein E.C."/>
            <person name="Bech P.K."/>
        </authorList>
    </citation>
    <scope>NUCLEOTIDE SEQUENCE [LARGE SCALE GENOMIC DNA]</scope>
    <source>
        <strain evidence="8">S3790</strain>
    </source>
</reference>
<evidence type="ECO:0000259" key="3">
    <source>
        <dbReference type="Pfam" id="PF00425"/>
    </source>
</evidence>
<keyword evidence="7" id="KW-1185">Reference proteome</keyword>
<dbReference type="PANTHER" id="PTHR11236:SF50">
    <property type="entry name" value="AMINODEOXYCHORISMATE SYNTHASE COMPONENT 1"/>
    <property type="match status" value="1"/>
</dbReference>
<dbReference type="EMBL" id="PNBW01000180">
    <property type="protein sequence ID" value="TMO69296.1"/>
    <property type="molecule type" value="Genomic_DNA"/>
</dbReference>
<dbReference type="Gene3D" id="3.60.120.10">
    <property type="entry name" value="Anthranilate synthase"/>
    <property type="match status" value="1"/>
</dbReference>
<dbReference type="Proteomes" id="UP000307217">
    <property type="component" value="Unassembled WGS sequence"/>
</dbReference>
<evidence type="ECO:0000313" key="8">
    <source>
        <dbReference type="Proteomes" id="UP000307217"/>
    </source>
</evidence>
<dbReference type="InterPro" id="IPR006805">
    <property type="entry name" value="Anth_synth_I_N"/>
</dbReference>
<dbReference type="NCBIfam" id="TIGR00553">
    <property type="entry name" value="pabB"/>
    <property type="match status" value="1"/>
</dbReference>
<dbReference type="Pfam" id="PF00425">
    <property type="entry name" value="Chorismate_bind"/>
    <property type="match status" value="1"/>
</dbReference>
<dbReference type="GO" id="GO:0000162">
    <property type="term" value="P:L-tryptophan biosynthetic process"/>
    <property type="evidence" value="ECO:0007669"/>
    <property type="project" value="TreeGrafter"/>
</dbReference>
<dbReference type="EC" id="2.6.1.85" evidence="1"/>
<protein>
    <recommendedName>
        <fullName evidence="1">aminodeoxychorismate synthase</fullName>
        <ecNumber evidence="1">2.6.1.85</ecNumber>
    </recommendedName>
</protein>
<name>A0A5S3UYV9_9GAMM</name>
<dbReference type="RefSeq" id="WP_138593591.1">
    <property type="nucleotide sequence ID" value="NZ_PNBW01000180.1"/>
</dbReference>
<dbReference type="PANTHER" id="PTHR11236">
    <property type="entry name" value="AMINOBENZOATE/ANTHRANILATE SYNTHASE"/>
    <property type="match status" value="1"/>
</dbReference>
<evidence type="ECO:0000259" key="4">
    <source>
        <dbReference type="Pfam" id="PF04715"/>
    </source>
</evidence>
<dbReference type="EMBL" id="PNBX01000126">
    <property type="protein sequence ID" value="TMO63006.1"/>
    <property type="molecule type" value="Genomic_DNA"/>
</dbReference>